<dbReference type="Proteomes" id="UP000029095">
    <property type="component" value="Unassembled WGS sequence"/>
</dbReference>
<dbReference type="GO" id="GO:0005506">
    <property type="term" value="F:iron ion binding"/>
    <property type="evidence" value="ECO:0007669"/>
    <property type="project" value="InterPro"/>
</dbReference>
<dbReference type="PANTHER" id="PTHR46696">
    <property type="entry name" value="P450, PUTATIVE (EUROFUNG)-RELATED"/>
    <property type="match status" value="1"/>
</dbReference>
<evidence type="ECO:0000256" key="3">
    <source>
        <dbReference type="ARBA" id="ARBA00022617"/>
    </source>
</evidence>
<keyword evidence="7 8" id="KW-0503">Monooxygenase</keyword>
<dbReference type="CDD" id="cd11031">
    <property type="entry name" value="Cyp158A-like"/>
    <property type="match status" value="1"/>
</dbReference>
<dbReference type="PROSITE" id="PS00086">
    <property type="entry name" value="CYTOCHROME_P450"/>
    <property type="match status" value="1"/>
</dbReference>
<comment type="caution">
    <text evidence="10">The sequence shown here is derived from an EMBL/GenBank/DDBJ whole genome shotgun (WGS) entry which is preliminary data.</text>
</comment>
<sequence length="396" mass="43807">MTITENHPTLPFARPDILGLAPLFYELQEQDPVARVRTPTGDFGWLVTRHADVKQLLADPRLGRGHAEPERAARYSRSRMEGGPLGDPKTEDAEYGRMRSLLSPSFAPRRMHTVHDRILALVDELFDQALAQPGPVDFHEAIAFQLPVMVICRLLGVPEDDRDRFRGWLDAATALYDQNQIASGYAALMGYTDELVRLKREKPGEDIITDLLAAVDESEAAAKLPQLVAGLLYAGYETTVERLGFGALHLLAHPDQMELLRKDPSLMPSAVEEVLRVAAPSRPPRIAYARADLDVRGVSIESGDLVMLAIQAANHDPRVFEDPQRFDVTRSPNPHLSFGYGGHFCLGASMARLELEAVFSALVRHEPTLRLATPVEDLLQHENPSTGGLTALPITW</sequence>
<evidence type="ECO:0000256" key="5">
    <source>
        <dbReference type="ARBA" id="ARBA00023002"/>
    </source>
</evidence>
<protein>
    <recommendedName>
        <fullName evidence="12">Cytochrome P450</fullName>
    </recommendedName>
</protein>
<evidence type="ECO:0000256" key="1">
    <source>
        <dbReference type="ARBA" id="ARBA00001971"/>
    </source>
</evidence>
<keyword evidence="4 8" id="KW-0479">Metal-binding</keyword>
<comment type="cofactor">
    <cofactor evidence="1">
        <name>heme</name>
        <dbReference type="ChEBI" id="CHEBI:30413"/>
    </cofactor>
</comment>
<dbReference type="PRINTS" id="PR00385">
    <property type="entry name" value="P450"/>
</dbReference>
<evidence type="ECO:0000256" key="7">
    <source>
        <dbReference type="ARBA" id="ARBA00023033"/>
    </source>
</evidence>
<dbReference type="AlphaFoldDB" id="A0A086N7C4"/>
<evidence type="ECO:0000313" key="10">
    <source>
        <dbReference type="EMBL" id="KFG77042.1"/>
    </source>
</evidence>
<dbReference type="RefSeq" id="WP_043376025.1">
    <property type="nucleotide sequence ID" value="NZ_KN039946.1"/>
</dbReference>
<evidence type="ECO:0000256" key="4">
    <source>
        <dbReference type="ARBA" id="ARBA00022723"/>
    </source>
</evidence>
<dbReference type="InterPro" id="IPR002397">
    <property type="entry name" value="Cyt_P450_B"/>
</dbReference>
<dbReference type="EMBL" id="JNFQ01000001">
    <property type="protein sequence ID" value="KFG77042.1"/>
    <property type="molecule type" value="Genomic_DNA"/>
</dbReference>
<evidence type="ECO:0008006" key="12">
    <source>
        <dbReference type="Google" id="ProtNLM"/>
    </source>
</evidence>
<keyword evidence="5 8" id="KW-0560">Oxidoreductase</keyword>
<dbReference type="InterPro" id="IPR017972">
    <property type="entry name" value="Cyt_P450_CS"/>
</dbReference>
<keyword evidence="11" id="KW-1185">Reference proteome</keyword>
<dbReference type="GO" id="GO:0004497">
    <property type="term" value="F:monooxygenase activity"/>
    <property type="evidence" value="ECO:0007669"/>
    <property type="project" value="UniProtKB-KW"/>
</dbReference>
<evidence type="ECO:0000256" key="6">
    <source>
        <dbReference type="ARBA" id="ARBA00023004"/>
    </source>
</evidence>
<evidence type="ECO:0000256" key="2">
    <source>
        <dbReference type="ARBA" id="ARBA00010617"/>
    </source>
</evidence>
<evidence type="ECO:0000313" key="11">
    <source>
        <dbReference type="Proteomes" id="UP000029095"/>
    </source>
</evidence>
<name>A0A086N7C4_9ACTN</name>
<accession>A0A086N7C4</accession>
<dbReference type="FunFam" id="1.10.630.10:FF:000018">
    <property type="entry name" value="Cytochrome P450 monooxygenase"/>
    <property type="match status" value="1"/>
</dbReference>
<dbReference type="InterPro" id="IPR036396">
    <property type="entry name" value="Cyt_P450_sf"/>
</dbReference>
<keyword evidence="3 8" id="KW-0349">Heme</keyword>
<evidence type="ECO:0000256" key="9">
    <source>
        <dbReference type="SAM" id="MobiDB-lite"/>
    </source>
</evidence>
<dbReference type="STRING" id="1915400.FM21_13560"/>
<dbReference type="PRINTS" id="PR00359">
    <property type="entry name" value="BP450"/>
</dbReference>
<reference evidence="10 11" key="1">
    <citation type="submission" date="2014-05" db="EMBL/GenBank/DDBJ databases">
        <title>Complete genome sequence of the Streptomyces mutabilis TRM45540.</title>
        <authorList>
            <person name="Luo X."/>
            <person name="Zhang L."/>
        </authorList>
    </citation>
    <scope>NUCLEOTIDE SEQUENCE [LARGE SCALE GENOMIC DNA]</scope>
    <source>
        <strain evidence="10 11">TRM45540</strain>
    </source>
</reference>
<organism evidence="10 11">
    <name type="scientific">Streptomyces mutabilis</name>
    <dbReference type="NCBI Taxonomy" id="67332"/>
    <lineage>
        <taxon>Bacteria</taxon>
        <taxon>Bacillati</taxon>
        <taxon>Actinomycetota</taxon>
        <taxon>Actinomycetes</taxon>
        <taxon>Kitasatosporales</taxon>
        <taxon>Streptomycetaceae</taxon>
        <taxon>Streptomyces</taxon>
    </lineage>
</organism>
<dbReference type="SUPFAM" id="SSF48264">
    <property type="entry name" value="Cytochrome P450"/>
    <property type="match status" value="1"/>
</dbReference>
<comment type="similarity">
    <text evidence="2 8">Belongs to the cytochrome P450 family.</text>
</comment>
<dbReference type="Pfam" id="PF00067">
    <property type="entry name" value="p450"/>
    <property type="match status" value="1"/>
</dbReference>
<feature type="compositionally biased region" description="Basic and acidic residues" evidence="9">
    <location>
        <begin position="61"/>
        <end position="73"/>
    </location>
</feature>
<dbReference type="GO" id="GO:0020037">
    <property type="term" value="F:heme binding"/>
    <property type="evidence" value="ECO:0007669"/>
    <property type="project" value="InterPro"/>
</dbReference>
<keyword evidence="6 8" id="KW-0408">Iron</keyword>
<dbReference type="Gene3D" id="1.10.630.10">
    <property type="entry name" value="Cytochrome P450"/>
    <property type="match status" value="1"/>
</dbReference>
<dbReference type="GO" id="GO:0016705">
    <property type="term" value="F:oxidoreductase activity, acting on paired donors, with incorporation or reduction of molecular oxygen"/>
    <property type="evidence" value="ECO:0007669"/>
    <property type="project" value="InterPro"/>
</dbReference>
<dbReference type="PANTHER" id="PTHR46696:SF5">
    <property type="entry name" value="CYTOCHROME P450 BJ-1"/>
    <property type="match status" value="1"/>
</dbReference>
<proteinExistence type="inferred from homology"/>
<feature type="region of interest" description="Disordered" evidence="9">
    <location>
        <begin position="61"/>
        <end position="92"/>
    </location>
</feature>
<evidence type="ECO:0000256" key="8">
    <source>
        <dbReference type="RuleBase" id="RU000461"/>
    </source>
</evidence>
<gene>
    <name evidence="10" type="ORF">FM21_13560</name>
</gene>
<dbReference type="HOGENOM" id="CLU_033716_1_1_11"/>
<dbReference type="InterPro" id="IPR001128">
    <property type="entry name" value="Cyt_P450"/>
</dbReference>